<evidence type="ECO:0000313" key="3">
    <source>
        <dbReference type="Proteomes" id="UP000019364"/>
    </source>
</evidence>
<feature type="domain" description="Sigma factor regulator C-terminal" evidence="1">
    <location>
        <begin position="5"/>
        <end position="40"/>
    </location>
</feature>
<name>W7YTV3_9BACL</name>
<organism evidence="2 3">
    <name type="scientific">Paenibacillus pini JCM 16418</name>
    <dbReference type="NCBI Taxonomy" id="1236976"/>
    <lineage>
        <taxon>Bacteria</taxon>
        <taxon>Bacillati</taxon>
        <taxon>Bacillota</taxon>
        <taxon>Bacilli</taxon>
        <taxon>Bacillales</taxon>
        <taxon>Paenibacillaceae</taxon>
        <taxon>Paenibacillus</taxon>
    </lineage>
</organism>
<dbReference type="RefSeq" id="WP_158442422.1">
    <property type="nucleotide sequence ID" value="NZ_BAVZ01000005.1"/>
</dbReference>
<dbReference type="InterPro" id="IPR025672">
    <property type="entry name" value="Sigma_reg_C_dom"/>
</dbReference>
<reference evidence="2 3" key="1">
    <citation type="journal article" date="2014" name="Genome Announc.">
        <title>Draft Genome Sequence of Paenibacillus pini JCM 16418T, Isolated from the Rhizosphere of Pine Tree.</title>
        <authorList>
            <person name="Yuki M."/>
            <person name="Oshima K."/>
            <person name="Suda W."/>
            <person name="Oshida Y."/>
            <person name="Kitamura K."/>
            <person name="Iida Y."/>
            <person name="Hattori M."/>
            <person name="Ohkuma M."/>
        </authorList>
    </citation>
    <scope>NUCLEOTIDE SEQUENCE [LARGE SCALE GENOMIC DNA]</scope>
    <source>
        <strain evidence="2 3">JCM 16418</strain>
    </source>
</reference>
<comment type="caution">
    <text evidence="2">The sequence shown here is derived from an EMBL/GenBank/DDBJ whole genome shotgun (WGS) entry which is preliminary data.</text>
</comment>
<dbReference type="Pfam" id="PF13791">
    <property type="entry name" value="Sigma_reg_C"/>
    <property type="match status" value="1"/>
</dbReference>
<sequence>MSALVLQYIDKNGIRLYGVVVTGPFKELLKLKDQSDIAYMGIAQVELWKWDRTIIL</sequence>
<dbReference type="EMBL" id="BAVZ01000005">
    <property type="protein sequence ID" value="GAF08046.1"/>
    <property type="molecule type" value="Genomic_DNA"/>
</dbReference>
<accession>W7YTV3</accession>
<evidence type="ECO:0000259" key="1">
    <source>
        <dbReference type="Pfam" id="PF13791"/>
    </source>
</evidence>
<evidence type="ECO:0000313" key="2">
    <source>
        <dbReference type="EMBL" id="GAF08046.1"/>
    </source>
</evidence>
<gene>
    <name evidence="2" type="ORF">JCM16418_2083</name>
</gene>
<dbReference type="Proteomes" id="UP000019364">
    <property type="component" value="Unassembled WGS sequence"/>
</dbReference>
<keyword evidence="3" id="KW-1185">Reference proteome</keyword>
<protein>
    <recommendedName>
        <fullName evidence="1">Sigma factor regulator C-terminal domain-containing protein</fullName>
    </recommendedName>
</protein>
<proteinExistence type="predicted"/>
<dbReference type="AlphaFoldDB" id="W7YTV3"/>
<dbReference type="STRING" id="1236976.JCM16418_2083"/>